<evidence type="ECO:0000256" key="4">
    <source>
        <dbReference type="ARBA" id="ARBA00022989"/>
    </source>
</evidence>
<feature type="transmembrane region" description="Helical" evidence="6">
    <location>
        <begin position="393"/>
        <end position="413"/>
    </location>
</feature>
<feature type="transmembrane region" description="Helical" evidence="6">
    <location>
        <begin position="123"/>
        <end position="148"/>
    </location>
</feature>
<protein>
    <recommendedName>
        <fullName evidence="9">Metal transporter</fullName>
    </recommendedName>
</protein>
<dbReference type="Proteomes" id="UP000030687">
    <property type="component" value="Unassembled WGS sequence"/>
</dbReference>
<dbReference type="PANTHER" id="PTHR11706:SF54">
    <property type="entry name" value="METAL TRANSPORTER NRAMP1"/>
    <property type="match status" value="1"/>
</dbReference>
<dbReference type="OrthoDB" id="409173at2759"/>
<feature type="transmembrane region" description="Helical" evidence="6">
    <location>
        <begin position="469"/>
        <end position="491"/>
    </location>
</feature>
<dbReference type="eggNOG" id="KOG1291">
    <property type="taxonomic scope" value="Eukaryota"/>
</dbReference>
<gene>
    <name evidence="7" type="ORF">CICLE_v10025318mg</name>
</gene>
<dbReference type="PANTHER" id="PTHR11706">
    <property type="entry name" value="SOLUTE CARRIER PROTEIN FAMILY 11 MEMBER"/>
    <property type="match status" value="1"/>
</dbReference>
<comment type="similarity">
    <text evidence="2">Belongs to the NRAMP (TC 2.A.55) family.</text>
</comment>
<name>V4UN57_CITCL</name>
<feature type="transmembrane region" description="Helical" evidence="6">
    <location>
        <begin position="368"/>
        <end position="387"/>
    </location>
</feature>
<keyword evidence="5 6" id="KW-0472">Membrane</keyword>
<dbReference type="InterPro" id="IPR001046">
    <property type="entry name" value="NRAMP_fam"/>
</dbReference>
<feature type="transmembrane region" description="Helical" evidence="6">
    <location>
        <begin position="185"/>
        <end position="203"/>
    </location>
</feature>
<proteinExistence type="inferred from homology"/>
<dbReference type="FunCoup" id="V4UN57">
    <property type="interactions" value="94"/>
</dbReference>
<sequence>MAASATGQPQFIASTGGNRSFSNAPLIKNEDADQIVVPDKTSWKNLFAYIGPGFLVSIAYIDPGNFETDLQSGAQYKYELLWIILVASCAALIIQSLAANLGVVTGKHLAEHCRNEYPKVPNFILWVLAEIAIVACDIPEVIGTAFALNMLFKIPVWIGVLLTGFSTLILLALQQYGVRKLEFLIAFLVFTMAGCFFAELGYAKPEAKEVLHGLFVPQLKGNGATGLAISLLGAMVMPHNLFLHSALVLSRKIPRSVRSIKEACRFYMIESGFALAVAFLINVSVISVSGAVCSSSNLNPEDQASCKDLDLNKASFLLRNVLGSWSSKLFAIALLASGQSSTITGTYAGQYVMQGFLDLRLKPWLRNFLTRCLAIVPSLIVALIGGSAGAGQLIIIASMILSFELPFALVPLLKFTSSKVKMGMHANSIAITAITWIIGSLIMIINVYYLATSFIKFLFHGNLKLVEVVFLGIFGFSAMAVYLAGVAYLVLRKNKEASHLLALTTHENQHSTNESGNASLYSLPREDIASMQLPSRSGTVDID</sequence>
<dbReference type="HAMAP" id="MF_00221">
    <property type="entry name" value="NRAMP"/>
    <property type="match status" value="1"/>
</dbReference>
<dbReference type="NCBIfam" id="NF037982">
    <property type="entry name" value="Nramp_1"/>
    <property type="match status" value="1"/>
</dbReference>
<dbReference type="OMA" id="AQNCKKH"/>
<dbReference type="KEGG" id="cic:CICLE_v10025318mg"/>
<reference evidence="7 8" key="1">
    <citation type="submission" date="2013-10" db="EMBL/GenBank/DDBJ databases">
        <authorList>
            <consortium name="International Citrus Genome Consortium"/>
            <person name="Jenkins J."/>
            <person name="Schmutz J."/>
            <person name="Prochnik S."/>
            <person name="Rokhsar D."/>
            <person name="Gmitter F."/>
            <person name="Ollitrault P."/>
            <person name="Machado M."/>
            <person name="Talon M."/>
            <person name="Wincker P."/>
            <person name="Jaillon O."/>
            <person name="Morgante M."/>
        </authorList>
    </citation>
    <scope>NUCLEOTIDE SEQUENCE</scope>
    <source>
        <strain evidence="8">cv. Clemenules</strain>
    </source>
</reference>
<dbReference type="InParanoid" id="V4UN57"/>
<accession>V4UN57</accession>
<evidence type="ECO:0000256" key="1">
    <source>
        <dbReference type="ARBA" id="ARBA00004141"/>
    </source>
</evidence>
<dbReference type="GO" id="GO:0005384">
    <property type="term" value="F:manganese ion transmembrane transporter activity"/>
    <property type="evidence" value="ECO:0007669"/>
    <property type="project" value="TreeGrafter"/>
</dbReference>
<feature type="transmembrane region" description="Helical" evidence="6">
    <location>
        <begin position="425"/>
        <end position="449"/>
    </location>
</feature>
<dbReference type="GO" id="GO:0015086">
    <property type="term" value="F:cadmium ion transmembrane transporter activity"/>
    <property type="evidence" value="ECO:0007669"/>
    <property type="project" value="TreeGrafter"/>
</dbReference>
<comment type="subcellular location">
    <subcellularLocation>
        <location evidence="1">Membrane</location>
        <topology evidence="1">Multi-pass membrane protein</topology>
    </subcellularLocation>
</comment>
<dbReference type="NCBIfam" id="NF001923">
    <property type="entry name" value="PRK00701.1"/>
    <property type="match status" value="1"/>
</dbReference>
<evidence type="ECO:0000256" key="2">
    <source>
        <dbReference type="ARBA" id="ARBA00009965"/>
    </source>
</evidence>
<dbReference type="Gramene" id="ESR40859">
    <property type="protein sequence ID" value="ESR40859"/>
    <property type="gene ID" value="CICLE_v10025318mg"/>
</dbReference>
<evidence type="ECO:0000256" key="5">
    <source>
        <dbReference type="ARBA" id="ARBA00023136"/>
    </source>
</evidence>
<dbReference type="PRINTS" id="PR00447">
    <property type="entry name" value="NATRESASSCMP"/>
</dbReference>
<feature type="transmembrane region" description="Helical" evidence="6">
    <location>
        <begin position="81"/>
        <end position="103"/>
    </location>
</feature>
<feature type="transmembrane region" description="Helical" evidence="6">
    <location>
        <begin position="46"/>
        <end position="61"/>
    </location>
</feature>
<dbReference type="GO" id="GO:0005886">
    <property type="term" value="C:plasma membrane"/>
    <property type="evidence" value="ECO:0007669"/>
    <property type="project" value="TreeGrafter"/>
</dbReference>
<keyword evidence="4 6" id="KW-1133">Transmembrane helix</keyword>
<feature type="transmembrane region" description="Helical" evidence="6">
    <location>
        <begin position="154"/>
        <end position="173"/>
    </location>
</feature>
<dbReference type="NCBIfam" id="TIGR01197">
    <property type="entry name" value="nramp"/>
    <property type="match status" value="1"/>
</dbReference>
<evidence type="ECO:0000256" key="6">
    <source>
        <dbReference type="SAM" id="Phobius"/>
    </source>
</evidence>
<organism evidence="7 8">
    <name type="scientific">Citrus clementina</name>
    <name type="common">Clementine</name>
    <name type="synonym">Citrus deliciosa x Citrus sinensis</name>
    <dbReference type="NCBI Taxonomy" id="85681"/>
    <lineage>
        <taxon>Eukaryota</taxon>
        <taxon>Viridiplantae</taxon>
        <taxon>Streptophyta</taxon>
        <taxon>Embryophyta</taxon>
        <taxon>Tracheophyta</taxon>
        <taxon>Spermatophyta</taxon>
        <taxon>Magnoliopsida</taxon>
        <taxon>eudicotyledons</taxon>
        <taxon>Gunneridae</taxon>
        <taxon>Pentapetalae</taxon>
        <taxon>rosids</taxon>
        <taxon>malvids</taxon>
        <taxon>Sapindales</taxon>
        <taxon>Rutaceae</taxon>
        <taxon>Aurantioideae</taxon>
        <taxon>Citrus</taxon>
    </lineage>
</organism>
<feature type="transmembrane region" description="Helical" evidence="6">
    <location>
        <begin position="223"/>
        <end position="250"/>
    </location>
</feature>
<feature type="transmembrane region" description="Helical" evidence="6">
    <location>
        <begin position="329"/>
        <end position="348"/>
    </location>
</feature>
<feature type="transmembrane region" description="Helical" evidence="6">
    <location>
        <begin position="271"/>
        <end position="292"/>
    </location>
</feature>
<dbReference type="GO" id="GO:0034755">
    <property type="term" value="P:iron ion transmembrane transport"/>
    <property type="evidence" value="ECO:0007669"/>
    <property type="project" value="TreeGrafter"/>
</dbReference>
<dbReference type="AlphaFoldDB" id="V4UN57"/>
<dbReference type="EMBL" id="KI536925">
    <property type="protein sequence ID" value="ESR40859.1"/>
    <property type="molecule type" value="Genomic_DNA"/>
</dbReference>
<evidence type="ECO:0000313" key="8">
    <source>
        <dbReference type="Proteomes" id="UP000030687"/>
    </source>
</evidence>
<evidence type="ECO:0000313" key="7">
    <source>
        <dbReference type="EMBL" id="ESR40859.1"/>
    </source>
</evidence>
<evidence type="ECO:0000256" key="3">
    <source>
        <dbReference type="ARBA" id="ARBA00022692"/>
    </source>
</evidence>
<evidence type="ECO:0008006" key="9">
    <source>
        <dbReference type="Google" id="ProtNLM"/>
    </source>
</evidence>
<keyword evidence="3 6" id="KW-0812">Transmembrane</keyword>
<dbReference type="Pfam" id="PF01566">
    <property type="entry name" value="Nramp"/>
    <property type="match status" value="1"/>
</dbReference>
<keyword evidence="8" id="KW-1185">Reference proteome</keyword>